<dbReference type="Pfam" id="PF11102">
    <property type="entry name" value="YjbF"/>
    <property type="match status" value="1"/>
</dbReference>
<dbReference type="AlphaFoldDB" id="X7FC56"/>
<evidence type="ECO:0000313" key="1">
    <source>
        <dbReference type="EMBL" id="ETX29676.1"/>
    </source>
</evidence>
<evidence type="ECO:0000313" key="2">
    <source>
        <dbReference type="Proteomes" id="UP000023430"/>
    </source>
</evidence>
<accession>X7FC56</accession>
<dbReference type="EMBL" id="JAME01000008">
    <property type="protein sequence ID" value="ETX29676.1"/>
    <property type="molecule type" value="Genomic_DNA"/>
</dbReference>
<protein>
    <recommendedName>
        <fullName evidence="3">Lipoprotein</fullName>
    </recommendedName>
</protein>
<dbReference type="InterPro" id="IPR023373">
    <property type="entry name" value="YmcC_sf"/>
</dbReference>
<dbReference type="Gene3D" id="2.40.360.10">
    <property type="entry name" value="YmcC-like"/>
    <property type="match status" value="1"/>
</dbReference>
<organism evidence="1 2">
    <name type="scientific">Roseivivax isoporae LMG 25204</name>
    <dbReference type="NCBI Taxonomy" id="1449351"/>
    <lineage>
        <taxon>Bacteria</taxon>
        <taxon>Pseudomonadati</taxon>
        <taxon>Pseudomonadota</taxon>
        <taxon>Alphaproteobacteria</taxon>
        <taxon>Rhodobacterales</taxon>
        <taxon>Roseobacteraceae</taxon>
        <taxon>Roseivivax</taxon>
    </lineage>
</organism>
<reference evidence="1 2" key="1">
    <citation type="submission" date="2014-01" db="EMBL/GenBank/DDBJ databases">
        <title>Roseivivax isoporae LMG 25204 Genome Sequencing.</title>
        <authorList>
            <person name="Lai Q."/>
            <person name="Li G."/>
            <person name="Shao Z."/>
        </authorList>
    </citation>
    <scope>NUCLEOTIDE SEQUENCE [LARGE SCALE GENOMIC DNA]</scope>
    <source>
        <strain evidence="1 2">LMG 25204</strain>
    </source>
</reference>
<dbReference type="PROSITE" id="PS51257">
    <property type="entry name" value="PROKAR_LIPOPROTEIN"/>
    <property type="match status" value="1"/>
</dbReference>
<dbReference type="Proteomes" id="UP000023430">
    <property type="component" value="Unassembled WGS sequence"/>
</dbReference>
<keyword evidence="2" id="KW-1185">Reference proteome</keyword>
<comment type="caution">
    <text evidence="1">The sequence shown here is derived from an EMBL/GenBank/DDBJ whole genome shotgun (WGS) entry which is preliminary data.</text>
</comment>
<evidence type="ECO:0008006" key="3">
    <source>
        <dbReference type="Google" id="ProtNLM"/>
    </source>
</evidence>
<dbReference type="eggNOG" id="ENOG5030D2E">
    <property type="taxonomic scope" value="Bacteria"/>
</dbReference>
<proteinExistence type="predicted"/>
<dbReference type="STRING" id="1449351.RISW2_22595"/>
<name>X7FC56_9RHOB</name>
<dbReference type="PATRIC" id="fig|1449351.3.peg.1460"/>
<sequence length="218" mass="23515">MRAVLPLSLVLALASCGSDQERVRSIDVLRQIGAQIGSGRPAPLPEATIMSTLGQLRGPVTFVEVESRGGQALFVPVQRNGAYTTYATPAGASVVFRDGFVVQTRGLGGDLMSTDEDALLSLIRARQRGTAPYVMRHLDGENHTVTDTYTCNVLPQGREDFASGEVRARGTRLHVHCVSDGGRDFVSLVLVDDAGRVLSAQQFVGGLSEFLNYRVLRR</sequence>
<gene>
    <name evidence="1" type="ORF">RISW2_22595</name>
</gene>
<dbReference type="InterPro" id="IPR021308">
    <property type="entry name" value="GfcB"/>
</dbReference>
<dbReference type="SUPFAM" id="SSF159270">
    <property type="entry name" value="YmcC-like"/>
    <property type="match status" value="1"/>
</dbReference>